<evidence type="ECO:0000256" key="4">
    <source>
        <dbReference type="ARBA" id="ARBA00022989"/>
    </source>
</evidence>
<dbReference type="PANTHER" id="PTHR43461:SF1">
    <property type="entry name" value="TRANSMEMBRANE PROTEIN 256"/>
    <property type="match status" value="1"/>
</dbReference>
<dbReference type="RefSeq" id="WP_215821494.1">
    <property type="nucleotide sequence ID" value="NZ_JAGSOY010000066.1"/>
</dbReference>
<proteinExistence type="inferred from homology"/>
<feature type="transmembrane region" description="Helical" evidence="6">
    <location>
        <begin position="67"/>
        <end position="90"/>
    </location>
</feature>
<accession>A0ABS5ZGN2</accession>
<dbReference type="Proteomes" id="UP000690515">
    <property type="component" value="Unassembled WGS sequence"/>
</dbReference>
<organism evidence="7 8">
    <name type="scientific">Zooshikella harenae</name>
    <dbReference type="NCBI Taxonomy" id="2827238"/>
    <lineage>
        <taxon>Bacteria</taxon>
        <taxon>Pseudomonadati</taxon>
        <taxon>Pseudomonadota</taxon>
        <taxon>Gammaproteobacteria</taxon>
        <taxon>Oceanospirillales</taxon>
        <taxon>Zooshikellaceae</taxon>
        <taxon>Zooshikella</taxon>
    </lineage>
</organism>
<protein>
    <submittedName>
        <fullName evidence="7">DUF423 domain-containing protein</fullName>
    </submittedName>
</protein>
<evidence type="ECO:0000256" key="3">
    <source>
        <dbReference type="ARBA" id="ARBA00022692"/>
    </source>
</evidence>
<comment type="similarity">
    <text evidence="2">Belongs to the UPF0382 family.</text>
</comment>
<keyword evidence="4 6" id="KW-1133">Transmembrane helix</keyword>
<feature type="transmembrane region" description="Helical" evidence="6">
    <location>
        <begin position="96"/>
        <end position="118"/>
    </location>
</feature>
<evidence type="ECO:0000313" key="7">
    <source>
        <dbReference type="EMBL" id="MBU2713207.1"/>
    </source>
</evidence>
<evidence type="ECO:0000256" key="5">
    <source>
        <dbReference type="ARBA" id="ARBA00023136"/>
    </source>
</evidence>
<evidence type="ECO:0000313" key="8">
    <source>
        <dbReference type="Proteomes" id="UP000690515"/>
    </source>
</evidence>
<dbReference type="Pfam" id="PF04241">
    <property type="entry name" value="DUF423"/>
    <property type="match status" value="1"/>
</dbReference>
<keyword evidence="3 6" id="KW-0812">Transmembrane</keyword>
<sequence length="130" mass="14401">MNYRWLHASGVSGLLAVALGAFGAHSLQSSMTPHLQTVYETAVNYHFYHTFALLGVALLSEHIQHKMLNWVGCCFLTGLIFFSGSLYLLSITGIRWLGMITPLGGTLLLIGWLLLVILARKYSSHRHTAD</sequence>
<evidence type="ECO:0000256" key="1">
    <source>
        <dbReference type="ARBA" id="ARBA00004141"/>
    </source>
</evidence>
<reference evidence="7 8" key="1">
    <citation type="submission" date="2021-04" db="EMBL/GenBank/DDBJ databases">
        <authorList>
            <person name="Pira H."/>
            <person name="Risdian C."/>
            <person name="Wink J."/>
        </authorList>
    </citation>
    <scope>NUCLEOTIDE SEQUENCE [LARGE SCALE GENOMIC DNA]</scope>
    <source>
        <strain evidence="7 8">WH53</strain>
    </source>
</reference>
<dbReference type="EMBL" id="JAGSOY010000066">
    <property type="protein sequence ID" value="MBU2713207.1"/>
    <property type="molecule type" value="Genomic_DNA"/>
</dbReference>
<keyword evidence="8" id="KW-1185">Reference proteome</keyword>
<keyword evidence="5 6" id="KW-0472">Membrane</keyword>
<comment type="caution">
    <text evidence="7">The sequence shown here is derived from an EMBL/GenBank/DDBJ whole genome shotgun (WGS) entry which is preliminary data.</text>
</comment>
<comment type="subcellular location">
    <subcellularLocation>
        <location evidence="1">Membrane</location>
        <topology evidence="1">Multi-pass membrane protein</topology>
    </subcellularLocation>
</comment>
<evidence type="ECO:0000256" key="2">
    <source>
        <dbReference type="ARBA" id="ARBA00009694"/>
    </source>
</evidence>
<dbReference type="PANTHER" id="PTHR43461">
    <property type="entry name" value="TRANSMEMBRANE PROTEIN 256"/>
    <property type="match status" value="1"/>
</dbReference>
<dbReference type="InterPro" id="IPR006696">
    <property type="entry name" value="DUF423"/>
</dbReference>
<feature type="transmembrane region" description="Helical" evidence="6">
    <location>
        <begin position="42"/>
        <end position="60"/>
    </location>
</feature>
<name>A0ABS5ZGN2_9GAMM</name>
<gene>
    <name evidence="7" type="ORF">KCG35_19245</name>
</gene>
<evidence type="ECO:0000256" key="6">
    <source>
        <dbReference type="SAM" id="Phobius"/>
    </source>
</evidence>